<reference evidence="2" key="2">
    <citation type="submission" date="2022-06" db="UniProtKB">
        <authorList>
            <consortium name="EnsemblMetazoa"/>
        </authorList>
    </citation>
    <scope>IDENTIFICATION</scope>
    <source>
        <strain evidence="2">PS312</strain>
    </source>
</reference>
<keyword evidence="3" id="KW-1185">Reference proteome</keyword>
<evidence type="ECO:0000313" key="2">
    <source>
        <dbReference type="EnsemblMetazoa" id="PPA45541.1"/>
    </source>
</evidence>
<dbReference type="AlphaFoldDB" id="A0A2A6C4K2"/>
<dbReference type="EnsemblMetazoa" id="PPA45541.1">
    <property type="protein sequence ID" value="PPA45541.1"/>
    <property type="gene ID" value="WBGene00283910"/>
</dbReference>
<accession>A0A2A6C4K2</accession>
<dbReference type="OrthoDB" id="418748at2759"/>
<evidence type="ECO:0000313" key="3">
    <source>
        <dbReference type="Proteomes" id="UP000005239"/>
    </source>
</evidence>
<sequence>MVMDEISAECSEREEAGTEKKAERSEVTRAQYVTAKSDAKRAVSIAKTAASQKLYESLDTTEGEMNIYRIARSTAAAAIFKELANKTIRASRSTFYGTYQKRFCSSSG</sequence>
<protein>
    <submittedName>
        <fullName evidence="2">Uncharacterized protein</fullName>
    </submittedName>
</protein>
<feature type="compositionally biased region" description="Basic and acidic residues" evidence="1">
    <location>
        <begin position="10"/>
        <end position="25"/>
    </location>
</feature>
<dbReference type="Proteomes" id="UP000005239">
    <property type="component" value="Unassembled WGS sequence"/>
</dbReference>
<feature type="region of interest" description="Disordered" evidence="1">
    <location>
        <begin position="1"/>
        <end position="25"/>
    </location>
</feature>
<accession>A0A8R1Z8E3</accession>
<name>A0A2A6C4K2_PRIPA</name>
<proteinExistence type="predicted"/>
<gene>
    <name evidence="2" type="primary">WBGene00283910</name>
</gene>
<reference evidence="3" key="1">
    <citation type="journal article" date="2008" name="Nat. Genet.">
        <title>The Pristionchus pacificus genome provides a unique perspective on nematode lifestyle and parasitism.</title>
        <authorList>
            <person name="Dieterich C."/>
            <person name="Clifton S.W."/>
            <person name="Schuster L.N."/>
            <person name="Chinwalla A."/>
            <person name="Delehaunty K."/>
            <person name="Dinkelacker I."/>
            <person name="Fulton L."/>
            <person name="Fulton R."/>
            <person name="Godfrey J."/>
            <person name="Minx P."/>
            <person name="Mitreva M."/>
            <person name="Roeseler W."/>
            <person name="Tian H."/>
            <person name="Witte H."/>
            <person name="Yang S.P."/>
            <person name="Wilson R.K."/>
            <person name="Sommer R.J."/>
        </authorList>
    </citation>
    <scope>NUCLEOTIDE SEQUENCE [LARGE SCALE GENOMIC DNA]</scope>
    <source>
        <strain evidence="3">PS312</strain>
    </source>
</reference>
<evidence type="ECO:0000256" key="1">
    <source>
        <dbReference type="SAM" id="MobiDB-lite"/>
    </source>
</evidence>
<organism evidence="2 3">
    <name type="scientific">Pristionchus pacificus</name>
    <name type="common">Parasitic nematode worm</name>
    <dbReference type="NCBI Taxonomy" id="54126"/>
    <lineage>
        <taxon>Eukaryota</taxon>
        <taxon>Metazoa</taxon>
        <taxon>Ecdysozoa</taxon>
        <taxon>Nematoda</taxon>
        <taxon>Chromadorea</taxon>
        <taxon>Rhabditida</taxon>
        <taxon>Rhabditina</taxon>
        <taxon>Diplogasteromorpha</taxon>
        <taxon>Diplogasteroidea</taxon>
        <taxon>Neodiplogasteridae</taxon>
        <taxon>Pristionchus</taxon>
    </lineage>
</organism>